<sequence length="223" mass="25255">MAVWTFAGLDVDSSTIVLDVKSSALKIEYVHAYKSKSKMMYAMWPIFFREMVRLHGLLKAIVFDRPGLQRILWGKLGTKLLFSITCHPKTDGQTKVVNKTLSQLLRYFIDVASRSNEDELSKSQFVKKLHERGRFHIEKKVDQYAKQANSTSPLNLRVNSLQEGEHEVDWIQGIGETQKGVRTLESAALQGLLTRVTISQGIYGPLKLGVDCESKCLSLKVIR</sequence>
<dbReference type="GO" id="GO:0003676">
    <property type="term" value="F:nucleic acid binding"/>
    <property type="evidence" value="ECO:0007669"/>
    <property type="project" value="InterPro"/>
</dbReference>
<evidence type="ECO:0000313" key="1">
    <source>
        <dbReference type="EMBL" id="RDX60478.1"/>
    </source>
</evidence>
<dbReference type="Proteomes" id="UP000257109">
    <property type="component" value="Unassembled WGS sequence"/>
</dbReference>
<dbReference type="EMBL" id="QJKJ01016834">
    <property type="protein sequence ID" value="RDX60478.1"/>
    <property type="molecule type" value="Genomic_DNA"/>
</dbReference>
<keyword evidence="2" id="KW-1185">Reference proteome</keyword>
<reference evidence="1" key="1">
    <citation type="submission" date="2018-05" db="EMBL/GenBank/DDBJ databases">
        <title>Draft genome of Mucuna pruriens seed.</title>
        <authorList>
            <person name="Nnadi N.E."/>
            <person name="Vos R."/>
            <person name="Hasami M.H."/>
            <person name="Devisetty U.K."/>
            <person name="Aguiy J.C."/>
        </authorList>
    </citation>
    <scope>NUCLEOTIDE SEQUENCE [LARGE SCALE GENOMIC DNA]</scope>
    <source>
        <strain evidence="1">JCA_2017</strain>
    </source>
</reference>
<gene>
    <name evidence="1" type="ORF">CR513_61377</name>
</gene>
<dbReference type="SUPFAM" id="SSF53098">
    <property type="entry name" value="Ribonuclease H-like"/>
    <property type="match status" value="1"/>
</dbReference>
<evidence type="ECO:0000313" key="2">
    <source>
        <dbReference type="Proteomes" id="UP000257109"/>
    </source>
</evidence>
<name>A0A371E378_MUCPR</name>
<dbReference type="PANTHER" id="PTHR35046">
    <property type="entry name" value="ZINC KNUCKLE (CCHC-TYPE) FAMILY PROTEIN"/>
    <property type="match status" value="1"/>
</dbReference>
<feature type="non-terminal residue" evidence="1">
    <location>
        <position position="1"/>
    </location>
</feature>
<proteinExistence type="predicted"/>
<dbReference type="Gene3D" id="3.30.420.10">
    <property type="entry name" value="Ribonuclease H-like superfamily/Ribonuclease H"/>
    <property type="match status" value="1"/>
</dbReference>
<dbReference type="AlphaFoldDB" id="A0A371E378"/>
<accession>A0A371E378</accession>
<dbReference type="PANTHER" id="PTHR35046:SF9">
    <property type="entry name" value="RNA-DIRECTED DNA POLYMERASE"/>
    <property type="match status" value="1"/>
</dbReference>
<dbReference type="OrthoDB" id="1935586at2759"/>
<dbReference type="InterPro" id="IPR012337">
    <property type="entry name" value="RNaseH-like_sf"/>
</dbReference>
<comment type="caution">
    <text evidence="1">The sequence shown here is derived from an EMBL/GenBank/DDBJ whole genome shotgun (WGS) entry which is preliminary data.</text>
</comment>
<dbReference type="InterPro" id="IPR036397">
    <property type="entry name" value="RNaseH_sf"/>
</dbReference>
<organism evidence="1 2">
    <name type="scientific">Mucuna pruriens</name>
    <name type="common">Velvet bean</name>
    <name type="synonym">Dolichos pruriens</name>
    <dbReference type="NCBI Taxonomy" id="157652"/>
    <lineage>
        <taxon>Eukaryota</taxon>
        <taxon>Viridiplantae</taxon>
        <taxon>Streptophyta</taxon>
        <taxon>Embryophyta</taxon>
        <taxon>Tracheophyta</taxon>
        <taxon>Spermatophyta</taxon>
        <taxon>Magnoliopsida</taxon>
        <taxon>eudicotyledons</taxon>
        <taxon>Gunneridae</taxon>
        <taxon>Pentapetalae</taxon>
        <taxon>rosids</taxon>
        <taxon>fabids</taxon>
        <taxon>Fabales</taxon>
        <taxon>Fabaceae</taxon>
        <taxon>Papilionoideae</taxon>
        <taxon>50 kb inversion clade</taxon>
        <taxon>NPAAA clade</taxon>
        <taxon>indigoferoid/millettioid clade</taxon>
        <taxon>Phaseoleae</taxon>
        <taxon>Mucuna</taxon>
    </lineage>
</organism>
<protein>
    <submittedName>
        <fullName evidence="1">Uncharacterized protein</fullName>
    </submittedName>
</protein>